<dbReference type="InterPro" id="IPR036314">
    <property type="entry name" value="SOD_C_sf"/>
</dbReference>
<dbReference type="InterPro" id="IPR036324">
    <property type="entry name" value="Mn/Fe_SOD_N_sf"/>
</dbReference>
<dbReference type="GO" id="GO:0004784">
    <property type="term" value="F:superoxide dismutase activity"/>
    <property type="evidence" value="ECO:0007669"/>
    <property type="project" value="InterPro"/>
</dbReference>
<dbReference type="SUPFAM" id="SSF46609">
    <property type="entry name" value="Fe,Mn superoxide dismutase (SOD), N-terminal domain"/>
    <property type="match status" value="1"/>
</dbReference>
<evidence type="ECO:0000313" key="3">
    <source>
        <dbReference type="EMBL" id="KUJ22340.1"/>
    </source>
</evidence>
<sequence>MLRPRIPRIGHALHSFRRSFHQVPPLVHDFREGVPGLLSPAGFDMAWTKYQSLMCSKLNDLTAGGPWENSEPKDVAINFARDPNSAPIFNYASMAHNNHFFFQCLSPNPPEMPLALKTDLEKSFGSIETLRREMVVTASSMFGPGFVWLIKERSSKKYKILCTYLAGSPYPGAHFRRQTVDVNTGEGSGTEAYKRMASQPPTNTVGAHGAHARKDTLPAGGIDATPVLCINTWEHVYLPDYGIGGSGSGGKRAFAESWWYAVDWNVVADKADVKGSLPMAR</sequence>
<dbReference type="PANTHER" id="PTHR43595:SF2">
    <property type="entry name" value="SMALL RIBOSOMAL SUBUNIT PROTEIN MS42"/>
    <property type="match status" value="1"/>
</dbReference>
<dbReference type="FunCoup" id="A0A194XQ05">
    <property type="interactions" value="125"/>
</dbReference>
<dbReference type="AlphaFoldDB" id="A0A194XQ05"/>
<dbReference type="GeneID" id="28821208"/>
<dbReference type="PANTHER" id="PTHR43595">
    <property type="entry name" value="37S RIBOSOMAL PROTEIN S26, MITOCHONDRIAL"/>
    <property type="match status" value="1"/>
</dbReference>
<dbReference type="SUPFAM" id="SSF54719">
    <property type="entry name" value="Fe,Mn superoxide dismutase (SOD), C-terminal domain"/>
    <property type="match status" value="1"/>
</dbReference>
<name>A0A194XQ05_MOLSC</name>
<dbReference type="KEGG" id="psco:LY89DRAFT_636251"/>
<organism evidence="3 4">
    <name type="scientific">Mollisia scopiformis</name>
    <name type="common">Conifer needle endophyte fungus</name>
    <name type="synonym">Phialocephala scopiformis</name>
    <dbReference type="NCBI Taxonomy" id="149040"/>
    <lineage>
        <taxon>Eukaryota</taxon>
        <taxon>Fungi</taxon>
        <taxon>Dikarya</taxon>
        <taxon>Ascomycota</taxon>
        <taxon>Pezizomycotina</taxon>
        <taxon>Leotiomycetes</taxon>
        <taxon>Helotiales</taxon>
        <taxon>Mollisiaceae</taxon>
        <taxon>Mollisia</taxon>
    </lineage>
</organism>
<comment type="function">
    <text evidence="1">Component of the mitochondrial ribosome (mitoribosome), a dedicated translation machinery responsible for the synthesis of mitochondrial genome-encoded proteins, including at least some of the essential transmembrane subunits of the mitochondrial respiratory chain. The mitoribosomes are attached to the mitochondrial inner membrane and translation products are cotranslationally integrated into the membrane.</text>
</comment>
<evidence type="ECO:0000259" key="2">
    <source>
        <dbReference type="Pfam" id="PF02777"/>
    </source>
</evidence>
<protein>
    <submittedName>
        <fullName evidence="3">Superoxide dismutase</fullName>
    </submittedName>
</protein>
<dbReference type="InParanoid" id="A0A194XQ05"/>
<feature type="domain" description="Manganese/iron superoxide dismutase C-terminal" evidence="2">
    <location>
        <begin position="223"/>
        <end position="269"/>
    </location>
</feature>
<dbReference type="GO" id="GO:0046872">
    <property type="term" value="F:metal ion binding"/>
    <property type="evidence" value="ECO:0007669"/>
    <property type="project" value="InterPro"/>
</dbReference>
<gene>
    <name evidence="3" type="ORF">LY89DRAFT_636251</name>
</gene>
<dbReference type="GO" id="GO:0005737">
    <property type="term" value="C:cytoplasm"/>
    <property type="evidence" value="ECO:0007669"/>
    <property type="project" value="TreeGrafter"/>
</dbReference>
<dbReference type="EMBL" id="KQ947406">
    <property type="protein sequence ID" value="KUJ22340.1"/>
    <property type="molecule type" value="Genomic_DNA"/>
</dbReference>
<dbReference type="OrthoDB" id="275227at2759"/>
<evidence type="ECO:0000256" key="1">
    <source>
        <dbReference type="ARBA" id="ARBA00037226"/>
    </source>
</evidence>
<evidence type="ECO:0000313" key="4">
    <source>
        <dbReference type="Proteomes" id="UP000070700"/>
    </source>
</evidence>
<dbReference type="InterPro" id="IPR019832">
    <property type="entry name" value="Mn/Fe_SOD_C"/>
</dbReference>
<dbReference type="RefSeq" id="XP_018076695.1">
    <property type="nucleotide sequence ID" value="XM_018211482.1"/>
</dbReference>
<reference evidence="3 4" key="1">
    <citation type="submission" date="2015-10" db="EMBL/GenBank/DDBJ databases">
        <title>Full genome of DAOMC 229536 Phialocephala scopiformis, a fungal endophyte of spruce producing the potent anti-insectan compound rugulosin.</title>
        <authorList>
            <consortium name="DOE Joint Genome Institute"/>
            <person name="Walker A.K."/>
            <person name="Frasz S.L."/>
            <person name="Seifert K.A."/>
            <person name="Miller J.D."/>
            <person name="Mondo S.J."/>
            <person name="Labutti K."/>
            <person name="Lipzen A."/>
            <person name="Dockter R."/>
            <person name="Kennedy M."/>
            <person name="Grigoriev I.V."/>
            <person name="Spatafora J.W."/>
        </authorList>
    </citation>
    <scope>NUCLEOTIDE SEQUENCE [LARGE SCALE GENOMIC DNA]</scope>
    <source>
        <strain evidence="3 4">CBS 120377</strain>
    </source>
</reference>
<feature type="domain" description="Manganese/iron superoxide dismutase C-terminal" evidence="2">
    <location>
        <begin position="115"/>
        <end position="170"/>
    </location>
</feature>
<dbReference type="Pfam" id="PF02777">
    <property type="entry name" value="Sod_Fe_C"/>
    <property type="match status" value="2"/>
</dbReference>
<accession>A0A194XQ05</accession>
<dbReference type="STRING" id="149040.A0A194XQ05"/>
<dbReference type="Proteomes" id="UP000070700">
    <property type="component" value="Unassembled WGS sequence"/>
</dbReference>
<keyword evidence="4" id="KW-1185">Reference proteome</keyword>
<proteinExistence type="predicted"/>
<dbReference type="Gene3D" id="3.55.40.20">
    <property type="entry name" value="Iron/manganese superoxide dismutase, C-terminal domain"/>
    <property type="match status" value="1"/>
</dbReference>